<gene>
    <name evidence="1" type="ORF">POJ06DRAFT_252023</name>
</gene>
<proteinExistence type="predicted"/>
<reference evidence="1" key="1">
    <citation type="submission" date="2023-03" db="EMBL/GenBank/DDBJ databases">
        <title>Near-Complete genome sequence of Lipomyces tetrasporous NRRL Y-64009, an oleaginous yeast capable of growing on lignocellulosic hydrolysates.</title>
        <authorList>
            <consortium name="Lawrence Berkeley National Laboratory"/>
            <person name="Jagtap S.S."/>
            <person name="Liu J.-J."/>
            <person name="Walukiewicz H.E."/>
            <person name="Pangilinan J."/>
            <person name="Lipzen A."/>
            <person name="Ahrendt S."/>
            <person name="Koriabine M."/>
            <person name="Cobaugh K."/>
            <person name="Salamov A."/>
            <person name="Yoshinaga Y."/>
            <person name="Ng V."/>
            <person name="Daum C."/>
            <person name="Grigoriev I.V."/>
            <person name="Slininger P.J."/>
            <person name="Dien B.S."/>
            <person name="Jin Y.-S."/>
            <person name="Rao C.V."/>
        </authorList>
    </citation>
    <scope>NUCLEOTIDE SEQUENCE</scope>
    <source>
        <strain evidence="1">NRRL Y-64009</strain>
    </source>
</reference>
<dbReference type="Proteomes" id="UP001217417">
    <property type="component" value="Unassembled WGS sequence"/>
</dbReference>
<evidence type="ECO:0000313" key="1">
    <source>
        <dbReference type="EMBL" id="KAJ8100194.1"/>
    </source>
</evidence>
<name>A0AAD7VT02_9ASCO</name>
<accession>A0AAD7VT02</accession>
<protein>
    <submittedName>
        <fullName evidence="1">Uncharacterized protein</fullName>
    </submittedName>
</protein>
<dbReference type="AlphaFoldDB" id="A0AAD7VT02"/>
<sequence length="51" mass="5957">MPVLAMMERIRLQIMLSRTQRLNEIKKLKDEGKRISEFAARELARSSALAR</sequence>
<dbReference type="RefSeq" id="XP_056043644.1">
    <property type="nucleotide sequence ID" value="XM_056187475.1"/>
</dbReference>
<organism evidence="1 2">
    <name type="scientific">Lipomyces tetrasporus</name>
    <dbReference type="NCBI Taxonomy" id="54092"/>
    <lineage>
        <taxon>Eukaryota</taxon>
        <taxon>Fungi</taxon>
        <taxon>Dikarya</taxon>
        <taxon>Ascomycota</taxon>
        <taxon>Saccharomycotina</taxon>
        <taxon>Lipomycetes</taxon>
        <taxon>Lipomycetales</taxon>
        <taxon>Lipomycetaceae</taxon>
        <taxon>Lipomyces</taxon>
    </lineage>
</organism>
<comment type="caution">
    <text evidence="1">The sequence shown here is derived from an EMBL/GenBank/DDBJ whole genome shotgun (WGS) entry which is preliminary data.</text>
</comment>
<dbReference type="GeneID" id="80882641"/>
<dbReference type="EMBL" id="JARPMG010000005">
    <property type="protein sequence ID" value="KAJ8100194.1"/>
    <property type="molecule type" value="Genomic_DNA"/>
</dbReference>
<evidence type="ECO:0000313" key="2">
    <source>
        <dbReference type="Proteomes" id="UP001217417"/>
    </source>
</evidence>
<keyword evidence="2" id="KW-1185">Reference proteome</keyword>